<dbReference type="AlphaFoldDB" id="A0A5N5GY33"/>
<dbReference type="GO" id="GO:0048367">
    <property type="term" value="P:shoot system development"/>
    <property type="evidence" value="ECO:0007669"/>
    <property type="project" value="UniProtKB-ARBA"/>
</dbReference>
<keyword evidence="4" id="KW-0812">Transmembrane</keyword>
<gene>
    <name evidence="8" type="ORF">D8674_037614</name>
</gene>
<dbReference type="PANTHER" id="PTHR33102">
    <property type="entry name" value="DVL19-RELATED-RELATED"/>
    <property type="match status" value="1"/>
</dbReference>
<dbReference type="Pfam" id="PF08137">
    <property type="entry name" value="DVL"/>
    <property type="match status" value="1"/>
</dbReference>
<evidence type="ECO:0000256" key="7">
    <source>
        <dbReference type="ARBA" id="ARBA00024340"/>
    </source>
</evidence>
<reference evidence="8 9" key="1">
    <citation type="submission" date="2019-09" db="EMBL/GenBank/DDBJ databases">
        <authorList>
            <person name="Ou C."/>
        </authorList>
    </citation>
    <scope>NUCLEOTIDE SEQUENCE [LARGE SCALE GENOMIC DNA]</scope>
    <source>
        <strain evidence="8">S2</strain>
        <tissue evidence="8">Leaf</tissue>
    </source>
</reference>
<accession>A0A5N5GY33</accession>
<keyword evidence="9" id="KW-1185">Reference proteome</keyword>
<keyword evidence="3" id="KW-1003">Cell membrane</keyword>
<proteinExistence type="inferred from homology"/>
<dbReference type="Proteomes" id="UP000327157">
    <property type="component" value="Unassembled WGS sequence"/>
</dbReference>
<comment type="caution">
    <text evidence="8">The sequence shown here is derived from an EMBL/GenBank/DDBJ whole genome shotgun (WGS) entry which is preliminary data.</text>
</comment>
<evidence type="ECO:0000256" key="4">
    <source>
        <dbReference type="ARBA" id="ARBA00022692"/>
    </source>
</evidence>
<dbReference type="GO" id="GO:0005886">
    <property type="term" value="C:plasma membrane"/>
    <property type="evidence" value="ECO:0007669"/>
    <property type="project" value="UniProtKB-SubCell"/>
</dbReference>
<keyword evidence="6" id="KW-0472">Membrane</keyword>
<evidence type="ECO:0000256" key="1">
    <source>
        <dbReference type="ARBA" id="ARBA00004162"/>
    </source>
</evidence>
<dbReference type="GO" id="GO:0008285">
    <property type="term" value="P:negative regulation of cell population proliferation"/>
    <property type="evidence" value="ECO:0007669"/>
    <property type="project" value="InterPro"/>
</dbReference>
<dbReference type="EMBL" id="SMOL01000322">
    <property type="protein sequence ID" value="KAB2620529.1"/>
    <property type="molecule type" value="Genomic_DNA"/>
</dbReference>
<organism evidence="8 9">
    <name type="scientific">Pyrus ussuriensis x Pyrus communis</name>
    <dbReference type="NCBI Taxonomy" id="2448454"/>
    <lineage>
        <taxon>Eukaryota</taxon>
        <taxon>Viridiplantae</taxon>
        <taxon>Streptophyta</taxon>
        <taxon>Embryophyta</taxon>
        <taxon>Tracheophyta</taxon>
        <taxon>Spermatophyta</taxon>
        <taxon>Magnoliopsida</taxon>
        <taxon>eudicotyledons</taxon>
        <taxon>Gunneridae</taxon>
        <taxon>Pentapetalae</taxon>
        <taxon>rosids</taxon>
        <taxon>fabids</taxon>
        <taxon>Rosales</taxon>
        <taxon>Rosaceae</taxon>
        <taxon>Amygdaloideae</taxon>
        <taxon>Maleae</taxon>
        <taxon>Pyrus</taxon>
    </lineage>
</organism>
<evidence type="ECO:0000256" key="3">
    <source>
        <dbReference type="ARBA" id="ARBA00022475"/>
    </source>
</evidence>
<evidence type="ECO:0000256" key="6">
    <source>
        <dbReference type="ARBA" id="ARBA00023136"/>
    </source>
</evidence>
<comment type="similarity">
    <text evidence="7">Belongs to the DVL/RTFL small polypeptides family.</text>
</comment>
<reference evidence="8 9" key="2">
    <citation type="submission" date="2019-11" db="EMBL/GenBank/DDBJ databases">
        <title>A de novo genome assembly of a pear dwarfing rootstock.</title>
        <authorList>
            <person name="Wang F."/>
            <person name="Wang J."/>
            <person name="Li S."/>
            <person name="Zhang Y."/>
            <person name="Fang M."/>
            <person name="Ma L."/>
            <person name="Zhao Y."/>
            <person name="Jiang S."/>
        </authorList>
    </citation>
    <scope>NUCLEOTIDE SEQUENCE [LARGE SCALE GENOMIC DNA]</scope>
    <source>
        <strain evidence="8">S2</strain>
        <tissue evidence="8">Leaf</tissue>
    </source>
</reference>
<sequence>MAFNVVSAIKENDSTASTTTTIAGTISATTTASFNDNVNEECDKSGCRRGRPFGKKCSHLLKKQRTKFYILRRCITLLLCWHERDS</sequence>
<evidence type="ECO:0000256" key="5">
    <source>
        <dbReference type="ARBA" id="ARBA00022989"/>
    </source>
</evidence>
<evidence type="ECO:0000256" key="2">
    <source>
        <dbReference type="ARBA" id="ARBA00022473"/>
    </source>
</evidence>
<keyword evidence="2" id="KW-0217">Developmental protein</keyword>
<evidence type="ECO:0000313" key="9">
    <source>
        <dbReference type="Proteomes" id="UP000327157"/>
    </source>
</evidence>
<protein>
    <submittedName>
        <fullName evidence="8">Uncharacterized protein</fullName>
    </submittedName>
</protein>
<evidence type="ECO:0000313" key="8">
    <source>
        <dbReference type="EMBL" id="KAB2620529.1"/>
    </source>
</evidence>
<dbReference type="InterPro" id="IPR012552">
    <property type="entry name" value="DVL"/>
</dbReference>
<dbReference type="OrthoDB" id="784420at2759"/>
<keyword evidence="5" id="KW-1133">Transmembrane helix</keyword>
<comment type="subcellular location">
    <subcellularLocation>
        <location evidence="1">Cell membrane</location>
        <topology evidence="1">Single-pass membrane protein</topology>
    </subcellularLocation>
</comment>
<name>A0A5N5GY33_9ROSA</name>
<dbReference type="InterPro" id="IPR051525">
    <property type="entry name" value="DVL_RTFL_regulatory"/>
</dbReference>